<protein>
    <recommendedName>
        <fullName evidence="10">tRNA dimethylallyltransferase</fullName>
        <ecNumber evidence="10">2.5.1.75</ecNumber>
    </recommendedName>
    <alternativeName>
        <fullName evidence="10">Dimethylallyl diphosphate:tRNA dimethylallyltransferase</fullName>
        <shortName evidence="10">DMAPP:tRNA dimethylallyltransferase</shortName>
        <shortName evidence="10">DMATase</shortName>
    </alternativeName>
    <alternativeName>
        <fullName evidence="10">Isopentenyl-diphosphate:tRNA isopentenyltransferase</fullName>
        <shortName evidence="10">IPP transferase</shortName>
        <shortName evidence="10">IPPT</shortName>
        <shortName evidence="10">IPTase</shortName>
    </alternativeName>
</protein>
<dbReference type="GO" id="GO:0005524">
    <property type="term" value="F:ATP binding"/>
    <property type="evidence" value="ECO:0007669"/>
    <property type="project" value="UniProtKB-UniRule"/>
</dbReference>
<reference evidence="14" key="1">
    <citation type="submission" date="2020-10" db="EMBL/GenBank/DDBJ databases">
        <authorList>
            <person name="Gilroy R."/>
        </authorList>
    </citation>
    <scope>NUCLEOTIDE SEQUENCE</scope>
    <source>
        <strain evidence="14">11159</strain>
    </source>
</reference>
<name>A0A9D9DIR1_9BACL</name>
<evidence type="ECO:0000256" key="8">
    <source>
        <dbReference type="ARBA" id="ARBA00022842"/>
    </source>
</evidence>
<dbReference type="AlphaFoldDB" id="A0A9D9DIR1"/>
<evidence type="ECO:0000256" key="11">
    <source>
        <dbReference type="RuleBase" id="RU003783"/>
    </source>
</evidence>
<feature type="site" description="Interaction with substrate tRNA" evidence="10">
    <location>
        <position position="97"/>
    </location>
</feature>
<evidence type="ECO:0000256" key="5">
    <source>
        <dbReference type="ARBA" id="ARBA00022694"/>
    </source>
</evidence>
<dbReference type="Gene3D" id="1.10.20.140">
    <property type="match status" value="1"/>
</dbReference>
<dbReference type="PANTHER" id="PTHR11088">
    <property type="entry name" value="TRNA DIMETHYLALLYLTRANSFERASE"/>
    <property type="match status" value="1"/>
</dbReference>
<dbReference type="GO" id="GO:0052381">
    <property type="term" value="F:tRNA dimethylallyltransferase activity"/>
    <property type="evidence" value="ECO:0007669"/>
    <property type="project" value="UniProtKB-UniRule"/>
</dbReference>
<evidence type="ECO:0000256" key="2">
    <source>
        <dbReference type="ARBA" id="ARBA00003213"/>
    </source>
</evidence>
<evidence type="ECO:0000256" key="10">
    <source>
        <dbReference type="HAMAP-Rule" id="MF_00185"/>
    </source>
</evidence>
<keyword evidence="6 10" id="KW-0547">Nucleotide-binding</keyword>
<dbReference type="InterPro" id="IPR039657">
    <property type="entry name" value="Dimethylallyltransferase"/>
</dbReference>
<dbReference type="EC" id="2.5.1.75" evidence="10"/>
<evidence type="ECO:0000256" key="6">
    <source>
        <dbReference type="ARBA" id="ARBA00022741"/>
    </source>
</evidence>
<comment type="cofactor">
    <cofactor evidence="1 10">
        <name>Mg(2+)</name>
        <dbReference type="ChEBI" id="CHEBI:18420"/>
    </cofactor>
</comment>
<dbReference type="Pfam" id="PF01715">
    <property type="entry name" value="IPPT"/>
    <property type="match status" value="1"/>
</dbReference>
<dbReference type="InterPro" id="IPR018022">
    <property type="entry name" value="IPT"/>
</dbReference>
<comment type="function">
    <text evidence="2 10 12">Catalyzes the transfer of a dimethylallyl group onto the adenine at position 37 in tRNAs that read codons beginning with uridine, leading to the formation of N6-(dimethylallyl)adenosine (i(6)A).</text>
</comment>
<keyword evidence="4 10" id="KW-0808">Transferase</keyword>
<comment type="similarity">
    <text evidence="3 10 13">Belongs to the IPP transferase family.</text>
</comment>
<keyword evidence="8 10" id="KW-0460">Magnesium</keyword>
<dbReference type="EMBL" id="JADIMY010000031">
    <property type="protein sequence ID" value="MBO8427246.1"/>
    <property type="molecule type" value="Genomic_DNA"/>
</dbReference>
<dbReference type="SUPFAM" id="SSF52540">
    <property type="entry name" value="P-loop containing nucleoside triphosphate hydrolases"/>
    <property type="match status" value="2"/>
</dbReference>
<keyword evidence="7 10" id="KW-0067">ATP-binding</keyword>
<comment type="caution">
    <text evidence="10">Lacks conserved residue(s) required for the propagation of feature annotation.</text>
</comment>
<dbReference type="InterPro" id="IPR027417">
    <property type="entry name" value="P-loop_NTPase"/>
</dbReference>
<evidence type="ECO:0000256" key="12">
    <source>
        <dbReference type="RuleBase" id="RU003784"/>
    </source>
</evidence>
<accession>A0A9D9DIR1</accession>
<gene>
    <name evidence="10 14" type="primary">miaA</name>
    <name evidence="14" type="ORF">IAC58_01640</name>
</gene>
<comment type="caution">
    <text evidence="14">The sequence shown here is derived from an EMBL/GenBank/DDBJ whole genome shotgun (WGS) entry which is preliminary data.</text>
</comment>
<dbReference type="HAMAP" id="MF_00185">
    <property type="entry name" value="IPP_trans"/>
    <property type="match status" value="1"/>
</dbReference>
<evidence type="ECO:0000256" key="7">
    <source>
        <dbReference type="ARBA" id="ARBA00022840"/>
    </source>
</evidence>
<evidence type="ECO:0000256" key="13">
    <source>
        <dbReference type="RuleBase" id="RU003785"/>
    </source>
</evidence>
<dbReference type="GO" id="GO:0006400">
    <property type="term" value="P:tRNA modification"/>
    <property type="evidence" value="ECO:0007669"/>
    <property type="project" value="TreeGrafter"/>
</dbReference>
<evidence type="ECO:0000256" key="3">
    <source>
        <dbReference type="ARBA" id="ARBA00005842"/>
    </source>
</evidence>
<comment type="catalytic activity">
    <reaction evidence="9 10 11">
        <text>adenosine(37) in tRNA + dimethylallyl diphosphate = N(6)-dimethylallyladenosine(37) in tRNA + diphosphate</text>
        <dbReference type="Rhea" id="RHEA:26482"/>
        <dbReference type="Rhea" id="RHEA-COMP:10162"/>
        <dbReference type="Rhea" id="RHEA-COMP:10375"/>
        <dbReference type="ChEBI" id="CHEBI:33019"/>
        <dbReference type="ChEBI" id="CHEBI:57623"/>
        <dbReference type="ChEBI" id="CHEBI:74411"/>
        <dbReference type="ChEBI" id="CHEBI:74415"/>
        <dbReference type="EC" id="2.5.1.75"/>
    </reaction>
</comment>
<evidence type="ECO:0000256" key="9">
    <source>
        <dbReference type="ARBA" id="ARBA00049563"/>
    </source>
</evidence>
<dbReference type="Proteomes" id="UP000823613">
    <property type="component" value="Unassembled WGS sequence"/>
</dbReference>
<dbReference type="NCBIfam" id="TIGR00174">
    <property type="entry name" value="miaA"/>
    <property type="match status" value="1"/>
</dbReference>
<evidence type="ECO:0000313" key="14">
    <source>
        <dbReference type="EMBL" id="MBO8427246.1"/>
    </source>
</evidence>
<evidence type="ECO:0000256" key="1">
    <source>
        <dbReference type="ARBA" id="ARBA00001946"/>
    </source>
</evidence>
<comment type="subunit">
    <text evidence="10">Monomer.</text>
</comment>
<dbReference type="PANTHER" id="PTHR11088:SF60">
    <property type="entry name" value="TRNA DIMETHYLALLYLTRANSFERASE"/>
    <property type="match status" value="1"/>
</dbReference>
<sequence length="286" mass="33793">MIFGIVGPTATHKSELAEFMANLYNAEVINFDAYQVYIELNKGTAKPSEEFLRNHPNYHLYNFRSINNPYDVATFQKDGRKLLDLYKDKNIVLVGGTGLYLKALIYDYKFLNEESMPIDFLKDLSNDELYLKLKDIDELDALKIGNHNRKRLLRSLYIYETHKKSKTQLNNNGKDKLLYDIKLIGINPKREILYDNINSRVDKMIENGLLDEINDIKKKFKEPNRALQAIGYKEFFLNLPLNDTIELIKKNTRHYAKRQLTFFKNQFNNVEWYESIIDIIKKYEHD</sequence>
<feature type="binding site" evidence="10">
    <location>
        <begin position="7"/>
        <end position="14"/>
    </location>
    <ligand>
        <name>ATP</name>
        <dbReference type="ChEBI" id="CHEBI:30616"/>
    </ligand>
</feature>
<evidence type="ECO:0000313" key="15">
    <source>
        <dbReference type="Proteomes" id="UP000823613"/>
    </source>
</evidence>
<organism evidence="14 15">
    <name type="scientific">Candidatus Onthovivens merdipullorum</name>
    <dbReference type="NCBI Taxonomy" id="2840889"/>
    <lineage>
        <taxon>Bacteria</taxon>
        <taxon>Bacillati</taxon>
        <taxon>Bacillota</taxon>
        <taxon>Bacilli</taxon>
        <taxon>Bacillales</taxon>
        <taxon>Candidatus Onthovivens</taxon>
    </lineage>
</organism>
<keyword evidence="5 10" id="KW-0819">tRNA processing</keyword>
<proteinExistence type="inferred from homology"/>
<reference evidence="14" key="2">
    <citation type="journal article" date="2021" name="PeerJ">
        <title>Extensive microbial diversity within the chicken gut microbiome revealed by metagenomics and culture.</title>
        <authorList>
            <person name="Gilroy R."/>
            <person name="Ravi A."/>
            <person name="Getino M."/>
            <person name="Pursley I."/>
            <person name="Horton D.L."/>
            <person name="Alikhan N.F."/>
            <person name="Baker D."/>
            <person name="Gharbi K."/>
            <person name="Hall N."/>
            <person name="Watson M."/>
            <person name="Adriaenssens E.M."/>
            <person name="Foster-Nyarko E."/>
            <person name="Jarju S."/>
            <person name="Secka A."/>
            <person name="Antonio M."/>
            <person name="Oren A."/>
            <person name="Chaudhuri R.R."/>
            <person name="La Ragione R."/>
            <person name="Hildebrand F."/>
            <person name="Pallen M.J."/>
        </authorList>
    </citation>
    <scope>NUCLEOTIDE SEQUENCE</scope>
    <source>
        <strain evidence="14">11159</strain>
    </source>
</reference>
<dbReference type="Gene3D" id="3.40.50.300">
    <property type="entry name" value="P-loop containing nucleotide triphosphate hydrolases"/>
    <property type="match status" value="1"/>
</dbReference>
<evidence type="ECO:0000256" key="4">
    <source>
        <dbReference type="ARBA" id="ARBA00022679"/>
    </source>
</evidence>